<dbReference type="EMBL" id="JBEUOH010000012">
    <property type="protein sequence ID" value="KAL0881062.1"/>
    <property type="molecule type" value="Genomic_DNA"/>
</dbReference>
<evidence type="ECO:0000313" key="3">
    <source>
        <dbReference type="Proteomes" id="UP001549920"/>
    </source>
</evidence>
<evidence type="ECO:0000256" key="1">
    <source>
        <dbReference type="SAM" id="SignalP"/>
    </source>
</evidence>
<sequence>MMIYKSVSWISFHVFVFFQCFTLAPCEVKYELEFADSIMNCPDFNNDKIKADTIKLGLIEGEDGEDSFGLNGVLEVCVPLDDEFDLPDPVSPVRPGGRNQHHPLGPIVVIDVCKETEVACDPVMQADMNLCKSMKEENVPWDPVFKKMNVSECPIIEGSYEITNLILSMEPFKGCLSRDFCGYYSVKLKIVNKLETLSCHMAYIEIVEKQV</sequence>
<feature type="chain" id="PRO_5047365381" evidence="1">
    <location>
        <begin position="27"/>
        <end position="211"/>
    </location>
</feature>
<gene>
    <name evidence="2" type="ORF">ABMA27_002193</name>
</gene>
<keyword evidence="3" id="KW-1185">Reference proteome</keyword>
<keyword evidence="1" id="KW-0732">Signal</keyword>
<name>A0ABR3HWX9_LOXSC</name>
<feature type="signal peptide" evidence="1">
    <location>
        <begin position="1"/>
        <end position="26"/>
    </location>
</feature>
<protein>
    <submittedName>
        <fullName evidence="2">Uncharacterized protein</fullName>
    </submittedName>
</protein>
<evidence type="ECO:0000313" key="2">
    <source>
        <dbReference type="EMBL" id="KAL0881062.1"/>
    </source>
</evidence>
<proteinExistence type="predicted"/>
<comment type="caution">
    <text evidence="2">The sequence shown here is derived from an EMBL/GenBank/DDBJ whole genome shotgun (WGS) entry which is preliminary data.</text>
</comment>
<dbReference type="Proteomes" id="UP001549920">
    <property type="component" value="Unassembled WGS sequence"/>
</dbReference>
<organism evidence="2 3">
    <name type="scientific">Loxostege sticticalis</name>
    <name type="common">Beet webworm moth</name>
    <dbReference type="NCBI Taxonomy" id="481309"/>
    <lineage>
        <taxon>Eukaryota</taxon>
        <taxon>Metazoa</taxon>
        <taxon>Ecdysozoa</taxon>
        <taxon>Arthropoda</taxon>
        <taxon>Hexapoda</taxon>
        <taxon>Insecta</taxon>
        <taxon>Pterygota</taxon>
        <taxon>Neoptera</taxon>
        <taxon>Endopterygota</taxon>
        <taxon>Lepidoptera</taxon>
        <taxon>Glossata</taxon>
        <taxon>Ditrysia</taxon>
        <taxon>Pyraloidea</taxon>
        <taxon>Crambidae</taxon>
        <taxon>Pyraustinae</taxon>
        <taxon>Loxostege</taxon>
    </lineage>
</organism>
<reference evidence="2 3" key="1">
    <citation type="submission" date="2024-06" db="EMBL/GenBank/DDBJ databases">
        <title>A chromosome-level genome assembly of beet webworm, Loxostege sticticalis.</title>
        <authorList>
            <person name="Zhang Y."/>
        </authorList>
    </citation>
    <scope>NUCLEOTIDE SEQUENCE [LARGE SCALE GENOMIC DNA]</scope>
    <source>
        <strain evidence="2">AQ026</strain>
        <tissue evidence="2">Whole body</tissue>
    </source>
</reference>
<accession>A0ABR3HWX9</accession>